<dbReference type="RefSeq" id="WP_208148502.1">
    <property type="nucleotide sequence ID" value="NZ_JAGETV010000007.1"/>
</dbReference>
<dbReference type="EMBL" id="JAGETV010000007">
    <property type="protein sequence ID" value="MBO1927052.1"/>
    <property type="molecule type" value="Genomic_DNA"/>
</dbReference>
<reference evidence="6 7" key="1">
    <citation type="submission" date="2021-03" db="EMBL/GenBank/DDBJ databases">
        <title>Thiomicrorhabdus sp.nov.,novel sulfur-oxidizing bacteria isolated from coastal sediment.</title>
        <authorList>
            <person name="Liu X."/>
        </authorList>
    </citation>
    <scope>NUCLEOTIDE SEQUENCE [LARGE SCALE GENOMIC DNA]</scope>
    <source>
        <strain evidence="6 7">6S2-11</strain>
    </source>
</reference>
<dbReference type="PANTHER" id="PTHR45980">
    <property type="match status" value="1"/>
</dbReference>
<feature type="domain" description="Protease Do-like PDZ" evidence="5">
    <location>
        <begin position="335"/>
        <end position="466"/>
    </location>
</feature>
<dbReference type="Proteomes" id="UP000664835">
    <property type="component" value="Unassembled WGS sequence"/>
</dbReference>
<keyword evidence="2" id="KW-0378">Hydrolase</keyword>
<dbReference type="SUPFAM" id="SSF50156">
    <property type="entry name" value="PDZ domain-like"/>
    <property type="match status" value="1"/>
</dbReference>
<comment type="caution">
    <text evidence="6">The sequence shown here is derived from an EMBL/GenBank/DDBJ whole genome shotgun (WGS) entry which is preliminary data.</text>
</comment>
<sequence length="466" mass="52205">MKKFLLLLLLPIQLACASAENSTVKVFVSKSLPDYELPWQTKKISRSSGSGVFVQIEQQNYILTSAHVIGHATFIEVRKNHNIRKFSAKVKWVSNATDLALLEIDNRGFFDDIEPLELGDLPKMGEQVTALGFPMGGDELSTTKGVVSRLEHRHYSYSKQPFLTIQIDTPINPGNSGGPIINQQQKIVGIAMQGITKANNISYLVPSRVIRHFFKDIADGEYQGMPHENFLFTQMENPTLQRYFQLPETASGILIEEVNSSDSPLQENDVLIEVSGQKIENDGMVFLPEGKLSFKELLHQKQIGESISIKVLRQGQMMTMDWNLAGEQNNLPRLFSDKPQFHLFGGLMLVPLSQNILEALIQSNNRKNIITAANLQSYANQHPQQKEIVVLQQILPNAQNAGYRAAYSVIESLNKQKVSSFEQIVQALQASTTQPIVLKTHDDRTIVLDPQQAKNGDALIRQQYGI</sequence>
<keyword evidence="4" id="KW-0732">Signal</keyword>
<dbReference type="Gene3D" id="2.30.42.10">
    <property type="match status" value="1"/>
</dbReference>
<dbReference type="InterPro" id="IPR036034">
    <property type="entry name" value="PDZ_sf"/>
</dbReference>
<keyword evidence="1" id="KW-0645">Protease</keyword>
<evidence type="ECO:0000313" key="7">
    <source>
        <dbReference type="Proteomes" id="UP000664835"/>
    </source>
</evidence>
<dbReference type="InterPro" id="IPR041517">
    <property type="entry name" value="DEGP_PDZ"/>
</dbReference>
<dbReference type="InterPro" id="IPR046449">
    <property type="entry name" value="DEGP_PDZ_sf"/>
</dbReference>
<feature type="chain" id="PRO_5046699559" evidence="4">
    <location>
        <begin position="18"/>
        <end position="466"/>
    </location>
</feature>
<dbReference type="Pfam" id="PF13365">
    <property type="entry name" value="Trypsin_2"/>
    <property type="match status" value="1"/>
</dbReference>
<protein>
    <submittedName>
        <fullName evidence="6">Trypsin-like peptidase domain-containing protein</fullName>
    </submittedName>
</protein>
<evidence type="ECO:0000256" key="3">
    <source>
        <dbReference type="ARBA" id="ARBA00022825"/>
    </source>
</evidence>
<dbReference type="Pfam" id="PF17815">
    <property type="entry name" value="PDZ_3"/>
    <property type="match status" value="1"/>
</dbReference>
<dbReference type="PANTHER" id="PTHR45980:SF9">
    <property type="entry name" value="PROTEASE DO-LIKE 10, MITOCHONDRIAL-RELATED"/>
    <property type="match status" value="1"/>
</dbReference>
<accession>A0ABS3Q433</accession>
<evidence type="ECO:0000259" key="5">
    <source>
        <dbReference type="Pfam" id="PF17815"/>
    </source>
</evidence>
<proteinExistence type="predicted"/>
<evidence type="ECO:0000256" key="2">
    <source>
        <dbReference type="ARBA" id="ARBA00022801"/>
    </source>
</evidence>
<organism evidence="6 7">
    <name type="scientific">Thiomicrorhabdus marina</name>
    <dbReference type="NCBI Taxonomy" id="2818442"/>
    <lineage>
        <taxon>Bacteria</taxon>
        <taxon>Pseudomonadati</taxon>
        <taxon>Pseudomonadota</taxon>
        <taxon>Gammaproteobacteria</taxon>
        <taxon>Thiotrichales</taxon>
        <taxon>Piscirickettsiaceae</taxon>
        <taxon>Thiomicrorhabdus</taxon>
    </lineage>
</organism>
<evidence type="ECO:0000256" key="1">
    <source>
        <dbReference type="ARBA" id="ARBA00022670"/>
    </source>
</evidence>
<evidence type="ECO:0000313" key="6">
    <source>
        <dbReference type="EMBL" id="MBO1927052.1"/>
    </source>
</evidence>
<keyword evidence="7" id="KW-1185">Reference proteome</keyword>
<keyword evidence="3" id="KW-0720">Serine protease</keyword>
<name>A0ABS3Q433_9GAMM</name>
<dbReference type="Gene3D" id="2.40.10.10">
    <property type="entry name" value="Trypsin-like serine proteases"/>
    <property type="match status" value="2"/>
</dbReference>
<gene>
    <name evidence="6" type="ORF">J3998_05630</name>
</gene>
<dbReference type="InterPro" id="IPR043504">
    <property type="entry name" value="Peptidase_S1_PA_chymotrypsin"/>
</dbReference>
<dbReference type="InterPro" id="IPR001940">
    <property type="entry name" value="Peptidase_S1C"/>
</dbReference>
<dbReference type="SUPFAM" id="SSF50494">
    <property type="entry name" value="Trypsin-like serine proteases"/>
    <property type="match status" value="1"/>
</dbReference>
<dbReference type="InterPro" id="IPR009003">
    <property type="entry name" value="Peptidase_S1_PA"/>
</dbReference>
<feature type="signal peptide" evidence="4">
    <location>
        <begin position="1"/>
        <end position="17"/>
    </location>
</feature>
<dbReference type="Gene3D" id="3.20.190.20">
    <property type="match status" value="1"/>
</dbReference>
<dbReference type="PRINTS" id="PR00834">
    <property type="entry name" value="PROTEASES2C"/>
</dbReference>
<evidence type="ECO:0000256" key="4">
    <source>
        <dbReference type="SAM" id="SignalP"/>
    </source>
</evidence>